<gene>
    <name evidence="6 8" type="primary">purN</name>
    <name evidence="8" type="ORF">GOEFS_048_00070</name>
</gene>
<dbReference type="Proteomes" id="UP000035034">
    <property type="component" value="Unassembled WGS sequence"/>
</dbReference>
<dbReference type="InterPro" id="IPR002376">
    <property type="entry name" value="Formyl_transf_N"/>
</dbReference>
<feature type="domain" description="Formyl transferase N-terminal" evidence="7">
    <location>
        <begin position="17"/>
        <end position="194"/>
    </location>
</feature>
<dbReference type="GO" id="GO:0005829">
    <property type="term" value="C:cytosol"/>
    <property type="evidence" value="ECO:0007669"/>
    <property type="project" value="TreeGrafter"/>
</dbReference>
<dbReference type="InterPro" id="IPR001555">
    <property type="entry name" value="GART_AS"/>
</dbReference>
<comment type="function">
    <text evidence="6">Catalyzes the transfer of a formyl group from 10-formyltetrahydrofolate to 5-phospho-ribosyl-glycinamide (GAR), producing 5-phospho-ribosyl-N-formylglycinamide (FGAR) and tetrahydrofolate.</text>
</comment>
<dbReference type="HAMAP" id="MF_01930">
    <property type="entry name" value="PurN"/>
    <property type="match status" value="1"/>
</dbReference>
<proteinExistence type="inferred from homology"/>
<dbReference type="InterPro" id="IPR004607">
    <property type="entry name" value="GART"/>
</dbReference>
<keyword evidence="2 6" id="KW-0808">Transferase</keyword>
<dbReference type="CDD" id="cd08645">
    <property type="entry name" value="FMT_core_GART"/>
    <property type="match status" value="1"/>
</dbReference>
<feature type="site" description="Raises pKa of active site His" evidence="6">
    <location>
        <position position="157"/>
    </location>
</feature>
<evidence type="ECO:0000256" key="2">
    <source>
        <dbReference type="ARBA" id="ARBA00022679"/>
    </source>
</evidence>
<dbReference type="UniPathway" id="UPA00074">
    <property type="reaction ID" value="UER00126"/>
</dbReference>
<dbReference type="eggNOG" id="COG0299">
    <property type="taxonomic scope" value="Bacteria"/>
</dbReference>
<dbReference type="Pfam" id="PF00551">
    <property type="entry name" value="Formyl_trans_N"/>
    <property type="match status" value="1"/>
</dbReference>
<dbReference type="EMBL" id="BAEH01000048">
    <property type="protein sequence ID" value="GAB18168.1"/>
    <property type="molecule type" value="Genomic_DNA"/>
</dbReference>
<dbReference type="PANTHER" id="PTHR43369">
    <property type="entry name" value="PHOSPHORIBOSYLGLYCINAMIDE FORMYLTRANSFERASE"/>
    <property type="match status" value="1"/>
</dbReference>
<keyword evidence="9" id="KW-1185">Reference proteome</keyword>
<feature type="binding site" evidence="6">
    <location>
        <begin position="102"/>
        <end position="105"/>
    </location>
    <ligand>
        <name>(6R)-10-formyltetrahydrofolate</name>
        <dbReference type="ChEBI" id="CHEBI:195366"/>
    </ligand>
</feature>
<comment type="catalytic activity">
    <reaction evidence="5 6">
        <text>N(1)-(5-phospho-beta-D-ribosyl)glycinamide + (6R)-10-formyltetrahydrofolate = N(2)-formyl-N(1)-(5-phospho-beta-D-ribosyl)glycinamide + (6S)-5,6,7,8-tetrahydrofolate + H(+)</text>
        <dbReference type="Rhea" id="RHEA:15053"/>
        <dbReference type="ChEBI" id="CHEBI:15378"/>
        <dbReference type="ChEBI" id="CHEBI:57453"/>
        <dbReference type="ChEBI" id="CHEBI:143788"/>
        <dbReference type="ChEBI" id="CHEBI:147286"/>
        <dbReference type="ChEBI" id="CHEBI:195366"/>
        <dbReference type="EC" id="2.1.2.2"/>
    </reaction>
</comment>
<comment type="pathway">
    <text evidence="1 6">Purine metabolism; IMP biosynthesis via de novo pathway; N(2)-formyl-N(1)-(5-phospho-D-ribosyl)glycinamide from N(1)-(5-phospho-D-ribosyl)glycinamide (10-formyl THF route): step 1/1.</text>
</comment>
<dbReference type="InterPro" id="IPR036477">
    <property type="entry name" value="Formyl_transf_N_sf"/>
</dbReference>
<dbReference type="EC" id="2.1.2.2" evidence="6"/>
<dbReference type="SUPFAM" id="SSF53328">
    <property type="entry name" value="Formyltransferase"/>
    <property type="match status" value="1"/>
</dbReference>
<feature type="binding site" evidence="6">
    <location>
        <position position="77"/>
    </location>
    <ligand>
        <name>(6R)-10-formyltetrahydrofolate</name>
        <dbReference type="ChEBI" id="CHEBI:195366"/>
    </ligand>
</feature>
<dbReference type="FunFam" id="3.40.50.170:FF:000008">
    <property type="entry name" value="Phosphoribosylglycinamide formyltransferase"/>
    <property type="match status" value="1"/>
</dbReference>
<evidence type="ECO:0000256" key="6">
    <source>
        <dbReference type="HAMAP-Rule" id="MF_01930"/>
    </source>
</evidence>
<dbReference type="GO" id="GO:0006189">
    <property type="term" value="P:'de novo' IMP biosynthetic process"/>
    <property type="evidence" value="ECO:0007669"/>
    <property type="project" value="UniProtKB-UniRule"/>
</dbReference>
<name>H0QZB7_9ACTN</name>
<comment type="caution">
    <text evidence="8">The sequence shown here is derived from an EMBL/GenBank/DDBJ whole genome shotgun (WGS) entry which is preliminary data.</text>
</comment>
<accession>H0QZB7</accession>
<dbReference type="NCBIfam" id="TIGR00639">
    <property type="entry name" value="PurN"/>
    <property type="match status" value="1"/>
</dbReference>
<dbReference type="PROSITE" id="PS00373">
    <property type="entry name" value="GART"/>
    <property type="match status" value="1"/>
</dbReference>
<comment type="similarity">
    <text evidence="4 6">Belongs to the GART family.</text>
</comment>
<evidence type="ECO:0000256" key="1">
    <source>
        <dbReference type="ARBA" id="ARBA00005054"/>
    </source>
</evidence>
<feature type="binding site" evidence="6">
    <location>
        <position position="119"/>
    </location>
    <ligand>
        <name>(6R)-10-formyltetrahydrofolate</name>
        <dbReference type="ChEBI" id="CHEBI:195366"/>
    </ligand>
</feature>
<evidence type="ECO:0000259" key="7">
    <source>
        <dbReference type="Pfam" id="PF00551"/>
    </source>
</evidence>
<dbReference type="AlphaFoldDB" id="H0QZB7"/>
<dbReference type="STRING" id="1077974.GOEFS_048_00070"/>
<reference evidence="8 9" key="1">
    <citation type="submission" date="2011-12" db="EMBL/GenBank/DDBJ databases">
        <title>Whole genome shotgun sequence of Gordonia effusa NBRC 100432.</title>
        <authorList>
            <person name="Yoshida I."/>
            <person name="Takarada H."/>
            <person name="Hosoyama A."/>
            <person name="Tsuchikane K."/>
            <person name="Katsumata H."/>
            <person name="Yamazaki S."/>
            <person name="Fujita N."/>
        </authorList>
    </citation>
    <scope>NUCLEOTIDE SEQUENCE [LARGE SCALE GENOMIC DNA]</scope>
    <source>
        <strain evidence="8 9">NBRC 100432</strain>
    </source>
</reference>
<protein>
    <recommendedName>
        <fullName evidence="6">Phosphoribosylglycinamide formyltransferase</fullName>
        <ecNumber evidence="6">2.1.2.2</ecNumber>
    </recommendedName>
    <alternativeName>
        <fullName evidence="6">5'-phosphoribosylglycinamide transformylase</fullName>
    </alternativeName>
    <alternativeName>
        <fullName evidence="6">GAR transformylase</fullName>
        <shortName evidence="6">GART</shortName>
    </alternativeName>
</protein>
<dbReference type="Gene3D" id="3.40.50.170">
    <property type="entry name" value="Formyl transferase, N-terminal domain"/>
    <property type="match status" value="1"/>
</dbReference>
<evidence type="ECO:0000256" key="5">
    <source>
        <dbReference type="ARBA" id="ARBA00047664"/>
    </source>
</evidence>
<dbReference type="PANTHER" id="PTHR43369:SF2">
    <property type="entry name" value="PHOSPHORIBOSYLGLYCINAMIDE FORMYLTRANSFERASE"/>
    <property type="match status" value="1"/>
</dbReference>
<evidence type="ECO:0000313" key="9">
    <source>
        <dbReference type="Proteomes" id="UP000035034"/>
    </source>
</evidence>
<keyword evidence="3 6" id="KW-0658">Purine biosynthesis</keyword>
<comment type="caution">
    <text evidence="6">Lacks conserved residue(s) required for the propagation of feature annotation.</text>
</comment>
<dbReference type="RefSeq" id="WP_007317505.1">
    <property type="nucleotide sequence ID" value="NZ_BAEH01000048.1"/>
</dbReference>
<organism evidence="8 9">
    <name type="scientific">Gordonia effusa NBRC 100432</name>
    <dbReference type="NCBI Taxonomy" id="1077974"/>
    <lineage>
        <taxon>Bacteria</taxon>
        <taxon>Bacillati</taxon>
        <taxon>Actinomycetota</taxon>
        <taxon>Actinomycetes</taxon>
        <taxon>Mycobacteriales</taxon>
        <taxon>Gordoniaceae</taxon>
        <taxon>Gordonia</taxon>
    </lineage>
</organism>
<sequence>MTDALTHALPTGPRTPIVVLASGAGSLMSALLDVAGGDDSPYRVAAVVVDRECHAAEHAAARGIDVKTVRLGDYADRTEWDRALTECVAAYEPDYVVTAGFMKILGAEFLSRFTARIINSHPALLPAFPGARGVADALAYGAKVTGTTVHLVDAGVDTGPILAQAPVIISPDDTEATLHERIKAVERVLLTDVVAAIAARGVVTDGRKAHIP</sequence>
<evidence type="ECO:0000256" key="3">
    <source>
        <dbReference type="ARBA" id="ARBA00022755"/>
    </source>
</evidence>
<dbReference type="GO" id="GO:0004644">
    <property type="term" value="F:phosphoribosylglycinamide formyltransferase activity"/>
    <property type="evidence" value="ECO:0007669"/>
    <property type="project" value="UniProtKB-UniRule"/>
</dbReference>
<evidence type="ECO:0000256" key="4">
    <source>
        <dbReference type="ARBA" id="ARBA00038440"/>
    </source>
</evidence>
<feature type="active site" description="Proton donor" evidence="6">
    <location>
        <position position="121"/>
    </location>
</feature>
<evidence type="ECO:0000313" key="8">
    <source>
        <dbReference type="EMBL" id="GAB18168.1"/>
    </source>
</evidence>